<evidence type="ECO:0000313" key="2">
    <source>
        <dbReference type="Proteomes" id="UP001154322"/>
    </source>
</evidence>
<accession>A0ABN8U673</accession>
<reference evidence="1" key="1">
    <citation type="submission" date="2022-06" db="EMBL/GenBank/DDBJ databases">
        <authorList>
            <person name="Dietemann V."/>
            <person name="Ory F."/>
            <person name="Dainat B."/>
            <person name="Oberhansli S."/>
        </authorList>
    </citation>
    <scope>NUCLEOTIDE SEQUENCE</scope>
    <source>
        <strain evidence="1">Ena-SAMPLE-TAB-26-04-2022-14:26:32:270-5432</strain>
    </source>
</reference>
<dbReference type="Proteomes" id="UP001154322">
    <property type="component" value="Unassembled WGS sequence"/>
</dbReference>
<protein>
    <submittedName>
        <fullName evidence="1">Uncharacterized protein</fullName>
    </submittedName>
</protein>
<dbReference type="RefSeq" id="WP_213430103.1">
    <property type="nucleotide sequence ID" value="NZ_AP031286.1"/>
</dbReference>
<organism evidence="1 2">
    <name type="scientific">Paenibacillus melissococcoides</name>
    <dbReference type="NCBI Taxonomy" id="2912268"/>
    <lineage>
        <taxon>Bacteria</taxon>
        <taxon>Bacillati</taxon>
        <taxon>Bacillota</taxon>
        <taxon>Bacilli</taxon>
        <taxon>Bacillales</taxon>
        <taxon>Paenibacillaceae</taxon>
        <taxon>Paenibacillus</taxon>
    </lineage>
</organism>
<dbReference type="EMBL" id="CALYLO010000005">
    <property type="protein sequence ID" value="CAH8246474.1"/>
    <property type="molecule type" value="Genomic_DNA"/>
</dbReference>
<sequence>MKLFQYEMKKLLINKSKLILLAVLFILYAVFAYASVMGEYELSGSEKKNAVSEYTRLVSENSGKLNPNQLAESQTIIDAVIAEHGSGEGFRYLLNRDPVLKFHYRYAAFGQNVNEYWNGPQEQDKGNIKGVYPLQEKLKELEADGQTGTYEYNIIPTV</sequence>
<name>A0ABN8U673_9BACL</name>
<comment type="caution">
    <text evidence="1">The sequence shown here is derived from an EMBL/GenBank/DDBJ whole genome shotgun (WGS) entry which is preliminary data.</text>
</comment>
<proteinExistence type="predicted"/>
<evidence type="ECO:0000313" key="1">
    <source>
        <dbReference type="EMBL" id="CAH8246474.1"/>
    </source>
</evidence>
<keyword evidence="2" id="KW-1185">Reference proteome</keyword>
<gene>
    <name evidence="1" type="ORF">WJ0W_003709</name>
</gene>